<dbReference type="InterPro" id="IPR058055">
    <property type="entry name" value="PA-PLA1"/>
</dbReference>
<organism evidence="2 3">
    <name type="scientific">Thalassiosira oceanica</name>
    <name type="common">Marine diatom</name>
    <dbReference type="NCBI Taxonomy" id="159749"/>
    <lineage>
        <taxon>Eukaryota</taxon>
        <taxon>Sar</taxon>
        <taxon>Stramenopiles</taxon>
        <taxon>Ochrophyta</taxon>
        <taxon>Bacillariophyta</taxon>
        <taxon>Coscinodiscophyceae</taxon>
        <taxon>Thalassiosirophycidae</taxon>
        <taxon>Thalassiosirales</taxon>
        <taxon>Thalassiosiraceae</taxon>
        <taxon>Thalassiosira</taxon>
    </lineage>
</organism>
<evidence type="ECO:0000256" key="1">
    <source>
        <dbReference type="SAM" id="MobiDB-lite"/>
    </source>
</evidence>
<sequence length="762" mass="82296">MVASVAIVRLALWKSGKVPKWQQKLPLFKVATKVATICKWAQAGCSGPPYSLQLNTKNGGKLTKLSFVADSEVAASVDRVGCSDGSLAPLRPNQAAGGGESRRAMMDRTSVAARPRWVQGWIACDILAGDGPWERRCTPPELHRSLLASSTACVSRSVPAAGSAIMKQTEEQDEHETYINDAELGRSRGRQHDAGPHLADTRKGERRLEAPPQGRLQVPEREPRRGGRCRRRAGHGRPPGGHLAVQLRVQAGHAAHSRDVVPAGGEEEQQQGVRAGPAAGGGRVAGRAAVPERGPGGILARRGNRRDTEGGGGLGDSAGVQVKPRRSAFLGIGEVQFTLQRGYGQYTIEGEDDENALGDLTHCVFIVHGIGETMWSRQESSTSSIRDDVDTLRSTVNRKKVLTWRDECKRCERQKKPPPPPPNRVEFIPIEWYDKVRSPTHALVESLRAVTINSIPALRAIANDVIFDVLMYLTPEYCRAILECVTNQIVELYSTFQRINPTFVQDGGKMSLMGHSLGSVIVWDVLSVLRESLEGKAPRGTADDPIRIDVPPSPPPSGDESRSESASAATAGLDVLQGTKKWGPPLHKKMDKVIPFVPDLTIFLGSPVGLFLTLRGAHSAFDELRAVAEAERASLIPCDDEEVEVLGGGSGKSNEPPPPVCFADRFALQHLPPERSGRLQDRAAAAAGGRAAERVPPPAFLSPDGKTIRLHTKARQVGNELFRQFGGLSSLIGKSVESSAESAAEADRATEGRRRRKSDEGR</sequence>
<keyword evidence="3" id="KW-1185">Reference proteome</keyword>
<feature type="region of interest" description="Disordered" evidence="1">
    <location>
        <begin position="183"/>
        <end position="320"/>
    </location>
</feature>
<feature type="region of interest" description="Disordered" evidence="1">
    <location>
        <begin position="536"/>
        <end position="569"/>
    </location>
</feature>
<evidence type="ECO:0000313" key="3">
    <source>
        <dbReference type="Proteomes" id="UP000266841"/>
    </source>
</evidence>
<evidence type="ECO:0000313" key="2">
    <source>
        <dbReference type="EMBL" id="EJK54462.1"/>
    </source>
</evidence>
<accession>K0S6F5</accession>
<feature type="non-terminal residue" evidence="2">
    <location>
        <position position="762"/>
    </location>
</feature>
<feature type="compositionally biased region" description="Basic residues" evidence="1">
    <location>
        <begin position="226"/>
        <end position="235"/>
    </location>
</feature>
<dbReference type="Proteomes" id="UP000266841">
    <property type="component" value="Unassembled WGS sequence"/>
</dbReference>
<feature type="compositionally biased region" description="Basic and acidic residues" evidence="1">
    <location>
        <begin position="183"/>
        <end position="209"/>
    </location>
</feature>
<feature type="region of interest" description="Disordered" evidence="1">
    <location>
        <begin position="735"/>
        <end position="762"/>
    </location>
</feature>
<feature type="compositionally biased region" description="Basic and acidic residues" evidence="1">
    <location>
        <begin position="536"/>
        <end position="547"/>
    </location>
</feature>
<comment type="caution">
    <text evidence="2">The sequence shown here is derived from an EMBL/GenBank/DDBJ whole genome shotgun (WGS) entry which is preliminary data.</text>
</comment>
<name>K0S6F5_THAOC</name>
<dbReference type="PANTHER" id="PTHR23509">
    <property type="entry name" value="PA-PL1 PHOSPHOLIPASE FAMILY"/>
    <property type="match status" value="1"/>
</dbReference>
<feature type="compositionally biased region" description="Basic and acidic residues" evidence="1">
    <location>
        <begin position="745"/>
        <end position="762"/>
    </location>
</feature>
<dbReference type="GO" id="GO:0004620">
    <property type="term" value="F:phospholipase activity"/>
    <property type="evidence" value="ECO:0007669"/>
    <property type="project" value="TreeGrafter"/>
</dbReference>
<dbReference type="eggNOG" id="KOG2308">
    <property type="taxonomic scope" value="Eukaryota"/>
</dbReference>
<proteinExistence type="predicted"/>
<feature type="region of interest" description="Disordered" evidence="1">
    <location>
        <begin position="678"/>
        <end position="705"/>
    </location>
</feature>
<dbReference type="OrthoDB" id="69269at2759"/>
<reference evidence="2 3" key="1">
    <citation type="journal article" date="2012" name="Genome Biol.">
        <title>Genome and low-iron response of an oceanic diatom adapted to chronic iron limitation.</title>
        <authorList>
            <person name="Lommer M."/>
            <person name="Specht M."/>
            <person name="Roy A.S."/>
            <person name="Kraemer L."/>
            <person name="Andreson R."/>
            <person name="Gutowska M.A."/>
            <person name="Wolf J."/>
            <person name="Bergner S.V."/>
            <person name="Schilhabel M.B."/>
            <person name="Klostermeier U.C."/>
            <person name="Beiko R.G."/>
            <person name="Rosenstiel P."/>
            <person name="Hippler M."/>
            <person name="Laroche J."/>
        </authorList>
    </citation>
    <scope>NUCLEOTIDE SEQUENCE [LARGE SCALE GENOMIC DNA]</scope>
    <source>
        <strain evidence="2 3">CCMP1005</strain>
    </source>
</reference>
<dbReference type="GO" id="GO:0005737">
    <property type="term" value="C:cytoplasm"/>
    <property type="evidence" value="ECO:0007669"/>
    <property type="project" value="TreeGrafter"/>
</dbReference>
<dbReference type="AlphaFoldDB" id="K0S6F5"/>
<gene>
    <name evidence="2" type="ORF">THAOC_25905</name>
</gene>
<dbReference type="PANTHER" id="PTHR23509:SF10">
    <property type="entry name" value="LD21067P"/>
    <property type="match status" value="1"/>
</dbReference>
<dbReference type="EMBL" id="AGNL01035777">
    <property type="protein sequence ID" value="EJK54462.1"/>
    <property type="molecule type" value="Genomic_DNA"/>
</dbReference>
<evidence type="ECO:0008006" key="4">
    <source>
        <dbReference type="Google" id="ProtNLM"/>
    </source>
</evidence>
<protein>
    <recommendedName>
        <fullName evidence="4">DDHD domain-containing protein</fullName>
    </recommendedName>
</protein>